<protein>
    <submittedName>
        <fullName evidence="2">Uncharacterized protein</fullName>
    </submittedName>
</protein>
<proteinExistence type="predicted"/>
<dbReference type="EMBL" id="CCYA01000389">
    <property type="protein sequence ID" value="CEH19406.1"/>
    <property type="molecule type" value="Genomic_DNA"/>
</dbReference>
<feature type="compositionally biased region" description="Polar residues" evidence="1">
    <location>
        <begin position="291"/>
        <end position="309"/>
    </location>
</feature>
<reference evidence="2 3" key="1">
    <citation type="submission" date="2014-09" db="EMBL/GenBank/DDBJ databases">
        <authorList>
            <person name="Magalhaes I.L.F."/>
            <person name="Oliveira U."/>
            <person name="Santos F.R."/>
            <person name="Vidigal T.H.D.A."/>
            <person name="Brescovit A.D."/>
            <person name="Santos A.J."/>
        </authorList>
    </citation>
    <scope>NUCLEOTIDE SEQUENCE [LARGE SCALE GENOMIC DNA]</scope>
</reference>
<evidence type="ECO:0000313" key="2">
    <source>
        <dbReference type="EMBL" id="CEH19406.1"/>
    </source>
</evidence>
<name>A0A0P1BS89_9BASI</name>
<feature type="compositionally biased region" description="Polar residues" evidence="1">
    <location>
        <begin position="165"/>
        <end position="175"/>
    </location>
</feature>
<keyword evidence="3" id="KW-1185">Reference proteome</keyword>
<feature type="compositionally biased region" description="Basic and acidic residues" evidence="1">
    <location>
        <begin position="311"/>
        <end position="328"/>
    </location>
</feature>
<evidence type="ECO:0000313" key="3">
    <source>
        <dbReference type="Proteomes" id="UP000054845"/>
    </source>
</evidence>
<accession>A0A0P1BS89</accession>
<sequence>MFSILLLPATPINHYWRAVCPEMTRFDLKGPWHTSFRDPWVHLTGVARNRGRGKLPSPVYTATTIHHIHLAPGQTHVDNSGQVQTSPYDDAALRAAAEAEIGSSSPRLERERTLALLRSVNILKHDGSQQSKSHRVGGHGPAAPVGSDRNIAKARSPRQARQIEHFSTINASGRTPTAAHSLGVGKSDQVSHADLLSNGDGASNTARGTFTKAVASQESRDAFPSLPQRSQDSGLPAQSSVRDISAPAPSRSPPELSWSQVARGAAARYRAGSMSISGAKVAEDLALHVASNSQRGSRTLQSATPTSHASAMERPEGVPEARKNDARGHKFPSSSKLSNPHTSHLAKATATGRLSWSEVAGRLGQDVTSGKLHGTVKRLPR</sequence>
<feature type="compositionally biased region" description="Polar residues" evidence="1">
    <location>
        <begin position="332"/>
        <end position="342"/>
    </location>
</feature>
<evidence type="ECO:0000256" key="1">
    <source>
        <dbReference type="SAM" id="MobiDB-lite"/>
    </source>
</evidence>
<feature type="region of interest" description="Disordered" evidence="1">
    <location>
        <begin position="125"/>
        <end position="182"/>
    </location>
</feature>
<feature type="region of interest" description="Disordered" evidence="1">
    <location>
        <begin position="217"/>
        <end position="259"/>
    </location>
</feature>
<feature type="region of interest" description="Disordered" evidence="1">
    <location>
        <begin position="291"/>
        <end position="381"/>
    </location>
</feature>
<dbReference type="Proteomes" id="UP000054845">
    <property type="component" value="Unassembled WGS sequence"/>
</dbReference>
<organism evidence="2 3">
    <name type="scientific">Ceraceosorus bombacis</name>
    <dbReference type="NCBI Taxonomy" id="401625"/>
    <lineage>
        <taxon>Eukaryota</taxon>
        <taxon>Fungi</taxon>
        <taxon>Dikarya</taxon>
        <taxon>Basidiomycota</taxon>
        <taxon>Ustilaginomycotina</taxon>
        <taxon>Exobasidiomycetes</taxon>
        <taxon>Ceraceosorales</taxon>
        <taxon>Ceraceosoraceae</taxon>
        <taxon>Ceraceosorus</taxon>
    </lineage>
</organism>
<dbReference type="AlphaFoldDB" id="A0A0P1BS89"/>
<feature type="compositionally biased region" description="Polar residues" evidence="1">
    <location>
        <begin position="227"/>
        <end position="242"/>
    </location>
</feature>
<dbReference type="OrthoDB" id="10335836at2759"/>